<accession>A0A2M4DPE7</accession>
<organism evidence="1">
    <name type="scientific">Anopheles darlingi</name>
    <name type="common">Mosquito</name>
    <dbReference type="NCBI Taxonomy" id="43151"/>
    <lineage>
        <taxon>Eukaryota</taxon>
        <taxon>Metazoa</taxon>
        <taxon>Ecdysozoa</taxon>
        <taxon>Arthropoda</taxon>
        <taxon>Hexapoda</taxon>
        <taxon>Insecta</taxon>
        <taxon>Pterygota</taxon>
        <taxon>Neoptera</taxon>
        <taxon>Endopterygota</taxon>
        <taxon>Diptera</taxon>
        <taxon>Nematocera</taxon>
        <taxon>Culicoidea</taxon>
        <taxon>Culicidae</taxon>
        <taxon>Anophelinae</taxon>
        <taxon>Anopheles</taxon>
    </lineage>
</organism>
<evidence type="ECO:0000313" key="1">
    <source>
        <dbReference type="EMBL" id="MBW79434.1"/>
    </source>
</evidence>
<dbReference type="VEuPathDB" id="VectorBase:ADAC004919"/>
<sequence>MTSRPFGPGTTPNGSTKWHPPLRFLFLSLSLSHTHTIPWHTLTASQPRCKGCSHSGPPSGPSQQLRYLPMLHNLPLSTLAVVPFDGSSEQAGKGDVHGCYRQSAATNADNPAILPLAEPCSMDGKVTDSTGVLDTSTAFKLVH</sequence>
<dbReference type="EMBL" id="GGFL01015256">
    <property type="protein sequence ID" value="MBW79434.1"/>
    <property type="molecule type" value="Transcribed_RNA"/>
</dbReference>
<name>A0A2M4DPE7_ANODA</name>
<protein>
    <submittedName>
        <fullName evidence="1">Putative secreted protein</fullName>
    </submittedName>
</protein>
<dbReference type="AlphaFoldDB" id="A0A2M4DPE7"/>
<reference evidence="1" key="1">
    <citation type="submission" date="2018-01" db="EMBL/GenBank/DDBJ databases">
        <title>An insight into the sialome of Amazonian anophelines.</title>
        <authorList>
            <person name="Ribeiro J.M."/>
            <person name="Scarpassa V."/>
            <person name="Calvo E."/>
        </authorList>
    </citation>
    <scope>NUCLEOTIDE SEQUENCE</scope>
</reference>
<proteinExistence type="predicted"/>